<dbReference type="InParanoid" id="Q0USX8"/>
<evidence type="ECO:0000313" key="3">
    <source>
        <dbReference type="Proteomes" id="UP000001055"/>
    </source>
</evidence>
<feature type="compositionally biased region" description="Pro residues" evidence="1">
    <location>
        <begin position="50"/>
        <end position="59"/>
    </location>
</feature>
<dbReference type="GeneID" id="5972421"/>
<dbReference type="HOGENOM" id="CLU_1518425_0_0_1"/>
<dbReference type="KEGG" id="pno:SNOG_05136"/>
<dbReference type="Proteomes" id="UP000001055">
    <property type="component" value="Unassembled WGS sequence"/>
</dbReference>
<dbReference type="RefSeq" id="XP_001795546.1">
    <property type="nucleotide sequence ID" value="XM_001795494.1"/>
</dbReference>
<sequence>MDEDLILLGFRQTPKLSITPLTPQSIHSHRGGEDVFWSQKAPTRQFDPAAKPPSIPPSFYPDMSPRGVDFNVPRQMPPPPANANDQAETSRAPSPNLRPRVEEDSLMNGKMSYGLATLFGDSTLQQTLTGRESKKPINYTISEDHTTAHKERFKSQFMALSGYHTARAGHLTDSYHP</sequence>
<feature type="region of interest" description="Disordered" evidence="1">
    <location>
        <begin position="44"/>
        <end position="101"/>
    </location>
</feature>
<dbReference type="AlphaFoldDB" id="Q0USX8"/>
<dbReference type="EMBL" id="CH445331">
    <property type="protein sequence ID" value="EAT87527.1"/>
    <property type="molecule type" value="Genomic_DNA"/>
</dbReference>
<protein>
    <submittedName>
        <fullName evidence="2">Uncharacterized protein</fullName>
    </submittedName>
</protein>
<feature type="compositionally biased region" description="Polar residues" evidence="1">
    <location>
        <begin position="83"/>
        <end position="93"/>
    </location>
</feature>
<reference evidence="3" key="1">
    <citation type="journal article" date="2007" name="Plant Cell">
        <title>Dothideomycete-plant interactions illuminated by genome sequencing and EST analysis of the wheat pathogen Stagonospora nodorum.</title>
        <authorList>
            <person name="Hane J.K."/>
            <person name="Lowe R.G."/>
            <person name="Solomon P.S."/>
            <person name="Tan K.C."/>
            <person name="Schoch C.L."/>
            <person name="Spatafora J.W."/>
            <person name="Crous P.W."/>
            <person name="Kodira C."/>
            <person name="Birren B.W."/>
            <person name="Galagan J.E."/>
            <person name="Torriani S.F."/>
            <person name="McDonald B.A."/>
            <person name="Oliver R.P."/>
        </authorList>
    </citation>
    <scope>NUCLEOTIDE SEQUENCE [LARGE SCALE GENOMIC DNA]</scope>
    <source>
        <strain evidence="3">SN15 / ATCC MYA-4574 / FGSC 10173</strain>
    </source>
</reference>
<organism evidence="2 3">
    <name type="scientific">Phaeosphaeria nodorum (strain SN15 / ATCC MYA-4574 / FGSC 10173)</name>
    <name type="common">Glume blotch fungus</name>
    <name type="synonym">Parastagonospora nodorum</name>
    <dbReference type="NCBI Taxonomy" id="321614"/>
    <lineage>
        <taxon>Eukaryota</taxon>
        <taxon>Fungi</taxon>
        <taxon>Dikarya</taxon>
        <taxon>Ascomycota</taxon>
        <taxon>Pezizomycotina</taxon>
        <taxon>Dothideomycetes</taxon>
        <taxon>Pleosporomycetidae</taxon>
        <taxon>Pleosporales</taxon>
        <taxon>Pleosporineae</taxon>
        <taxon>Phaeosphaeriaceae</taxon>
        <taxon>Parastagonospora</taxon>
    </lineage>
</organism>
<name>Q0USX8_PHANO</name>
<evidence type="ECO:0000313" key="2">
    <source>
        <dbReference type="EMBL" id="EAT87527.1"/>
    </source>
</evidence>
<accession>Q0USX8</accession>
<evidence type="ECO:0000256" key="1">
    <source>
        <dbReference type="SAM" id="MobiDB-lite"/>
    </source>
</evidence>
<dbReference type="VEuPathDB" id="FungiDB:JI435_051360"/>
<proteinExistence type="predicted"/>
<gene>
    <name evidence="2" type="ORF">SNOG_05136</name>
</gene>